<comment type="caution">
    <text evidence="5">The sequence shown here is derived from an EMBL/GenBank/DDBJ whole genome shotgun (WGS) entry which is preliminary data.</text>
</comment>
<keyword evidence="2" id="KW-0238">DNA-binding</keyword>
<evidence type="ECO:0000256" key="1">
    <source>
        <dbReference type="ARBA" id="ARBA00023015"/>
    </source>
</evidence>
<keyword evidence="3" id="KW-0804">Transcription</keyword>
<dbReference type="AlphaFoldDB" id="A0A1C1A3R3"/>
<proteinExistence type="predicted"/>
<dbReference type="InterPro" id="IPR018060">
    <property type="entry name" value="HTH_AraC"/>
</dbReference>
<feature type="domain" description="HTH araC/xylS-type" evidence="4">
    <location>
        <begin position="196"/>
        <end position="295"/>
    </location>
</feature>
<evidence type="ECO:0000313" key="6">
    <source>
        <dbReference type="Proteomes" id="UP000093309"/>
    </source>
</evidence>
<dbReference type="OrthoDB" id="149040at2"/>
<dbReference type="InterPro" id="IPR009057">
    <property type="entry name" value="Homeodomain-like_sf"/>
</dbReference>
<organism evidence="5 6">
    <name type="scientific">Paenibacillus pectinilyticus</name>
    <dbReference type="NCBI Taxonomy" id="512399"/>
    <lineage>
        <taxon>Bacteria</taxon>
        <taxon>Bacillati</taxon>
        <taxon>Bacillota</taxon>
        <taxon>Bacilli</taxon>
        <taxon>Bacillales</taxon>
        <taxon>Paenibacillaceae</taxon>
        <taxon>Paenibacillus</taxon>
    </lineage>
</organism>
<dbReference type="SUPFAM" id="SSF51215">
    <property type="entry name" value="Regulatory protein AraC"/>
    <property type="match status" value="1"/>
</dbReference>
<dbReference type="GO" id="GO:0003700">
    <property type="term" value="F:DNA-binding transcription factor activity"/>
    <property type="evidence" value="ECO:0007669"/>
    <property type="project" value="InterPro"/>
</dbReference>
<dbReference type="InterPro" id="IPR018062">
    <property type="entry name" value="HTH_AraC-typ_CS"/>
</dbReference>
<dbReference type="InterPro" id="IPR014710">
    <property type="entry name" value="RmlC-like_jellyroll"/>
</dbReference>
<name>A0A1C1A3R3_9BACL</name>
<evidence type="ECO:0000256" key="2">
    <source>
        <dbReference type="ARBA" id="ARBA00023125"/>
    </source>
</evidence>
<dbReference type="PROSITE" id="PS01124">
    <property type="entry name" value="HTH_ARAC_FAMILY_2"/>
    <property type="match status" value="1"/>
</dbReference>
<dbReference type="Pfam" id="PF02311">
    <property type="entry name" value="AraC_binding"/>
    <property type="match status" value="1"/>
</dbReference>
<dbReference type="InterPro" id="IPR037923">
    <property type="entry name" value="HTH-like"/>
</dbReference>
<evidence type="ECO:0000259" key="4">
    <source>
        <dbReference type="PROSITE" id="PS01124"/>
    </source>
</evidence>
<sequence length="299" mass="34316">MTIPQSIYVDGTVNLNLIAHTLHSKDAVFRVHYWGGTRDHVHPPMHQHSFFEICYVLDGHAIYTESGVDYPLQKNSMFLTRPYIKHNIHTASSLFFIFVAFEIVANASSSATVEMFSRLEKTHNFYIPDGSNLPAIRIWEALLQQSFQEGALVQESVLALSCALLASFAHIFSDNIEQQDSKKRKRERLGAGMVISQSKLYIRDNLGNPSLSLVEVAHFLHLSGRHFSRIFKEELGQSFTSYVRKERIRQASILLTSTKKSIKQISEETGFENVHYFTRVFSEIMEIAPRRFIDKFNKK</sequence>
<dbReference type="InterPro" id="IPR003313">
    <property type="entry name" value="AraC-bd"/>
</dbReference>
<evidence type="ECO:0000313" key="5">
    <source>
        <dbReference type="EMBL" id="OCT15201.1"/>
    </source>
</evidence>
<reference evidence="6" key="1">
    <citation type="submission" date="2016-05" db="EMBL/GenBank/DDBJ databases">
        <title>Paenibacillus oryzae. sp. nov., isolated from the rice root.</title>
        <authorList>
            <person name="Zhang J."/>
            <person name="Zhang X."/>
        </authorList>
    </citation>
    <scope>NUCLEOTIDE SEQUENCE [LARGE SCALE GENOMIC DNA]</scope>
    <source>
        <strain evidence="6">KCTC13222</strain>
    </source>
</reference>
<accession>A0A1C1A3R3</accession>
<keyword evidence="6" id="KW-1185">Reference proteome</keyword>
<keyword evidence="1" id="KW-0805">Transcription regulation</keyword>
<dbReference type="Pfam" id="PF12833">
    <property type="entry name" value="HTH_18"/>
    <property type="match status" value="1"/>
</dbReference>
<dbReference type="PROSITE" id="PS00041">
    <property type="entry name" value="HTH_ARAC_FAMILY_1"/>
    <property type="match status" value="1"/>
</dbReference>
<dbReference type="STRING" id="512399.A8709_13945"/>
<dbReference type="SUPFAM" id="SSF46689">
    <property type="entry name" value="Homeodomain-like"/>
    <property type="match status" value="2"/>
</dbReference>
<dbReference type="GO" id="GO:0043565">
    <property type="term" value="F:sequence-specific DNA binding"/>
    <property type="evidence" value="ECO:0007669"/>
    <property type="project" value="InterPro"/>
</dbReference>
<dbReference type="PANTHER" id="PTHR43280:SF28">
    <property type="entry name" value="HTH-TYPE TRANSCRIPTIONAL ACTIVATOR RHAS"/>
    <property type="match status" value="1"/>
</dbReference>
<protein>
    <recommendedName>
        <fullName evidence="4">HTH araC/xylS-type domain-containing protein</fullName>
    </recommendedName>
</protein>
<dbReference type="SMART" id="SM00342">
    <property type="entry name" value="HTH_ARAC"/>
    <property type="match status" value="1"/>
</dbReference>
<evidence type="ECO:0000256" key="3">
    <source>
        <dbReference type="ARBA" id="ARBA00023163"/>
    </source>
</evidence>
<dbReference type="Gene3D" id="1.10.10.60">
    <property type="entry name" value="Homeodomain-like"/>
    <property type="match status" value="2"/>
</dbReference>
<dbReference type="PANTHER" id="PTHR43280">
    <property type="entry name" value="ARAC-FAMILY TRANSCRIPTIONAL REGULATOR"/>
    <property type="match status" value="1"/>
</dbReference>
<gene>
    <name evidence="5" type="ORF">A8709_13945</name>
</gene>
<dbReference type="RefSeq" id="WP_065852112.1">
    <property type="nucleotide sequence ID" value="NZ_LYPC01000014.1"/>
</dbReference>
<dbReference type="EMBL" id="LYPC01000014">
    <property type="protein sequence ID" value="OCT15201.1"/>
    <property type="molecule type" value="Genomic_DNA"/>
</dbReference>
<dbReference type="Gene3D" id="2.60.120.10">
    <property type="entry name" value="Jelly Rolls"/>
    <property type="match status" value="1"/>
</dbReference>
<dbReference type="Proteomes" id="UP000093309">
    <property type="component" value="Unassembled WGS sequence"/>
</dbReference>